<keyword evidence="1" id="KW-0614">Plasmid</keyword>
<gene>
    <name evidence="1" type="ORF">pHRC017_0598</name>
</gene>
<evidence type="ECO:0000313" key="1">
    <source>
        <dbReference type="EMBL" id="AFJ91608.1"/>
    </source>
</evidence>
<organism evidence="1">
    <name type="scientific">Rhizobium meliloti</name>
    <name type="common">Ensifer meliloti</name>
    <name type="synonym">Sinorhizobium meliloti</name>
    <dbReference type="NCBI Taxonomy" id="382"/>
    <lineage>
        <taxon>Bacteria</taxon>
        <taxon>Pseudomonadati</taxon>
        <taxon>Pseudomonadota</taxon>
        <taxon>Alphaproteobacteria</taxon>
        <taxon>Hyphomicrobiales</taxon>
        <taxon>Rhizobiaceae</taxon>
        <taxon>Sinorhizobium/Ensifer group</taxon>
        <taxon>Sinorhizobium</taxon>
    </lineage>
</organism>
<dbReference type="AlphaFoldDB" id="I2E290"/>
<sequence length="65" mass="7025">MRISAETLQTIAGNPRWLGAEIGVTAVLHTWGDDPPSPCPLPRAGWRSLAGQVELDRMWPCSAAI</sequence>
<name>I2E290_RHIML</name>
<reference evidence="1" key="1">
    <citation type="journal article" date="2012" name="Mol. Plant Microbe Interact.">
        <title>Rhizobial plasmids that cause impaired symbiotic nitrogen fixation and enhanced host invasion.</title>
        <authorList>
            <person name="Crook M.B."/>
            <person name="Lindsay D.P."/>
            <person name="Biggs M.B."/>
            <person name="Bentley J.S."/>
            <person name="Price J.C."/>
            <person name="Clement S.C."/>
            <person name="Clement M.J."/>
            <person name="Long S.R."/>
            <person name="Griffitts J.S."/>
        </authorList>
    </citation>
    <scope>NUCLEOTIDE SEQUENCE</scope>
    <source>
        <strain evidence="1">C017</strain>
        <plasmid evidence="1">pHRC017</plasmid>
    </source>
</reference>
<proteinExistence type="predicted"/>
<protein>
    <submittedName>
        <fullName evidence="1">Transposase</fullName>
    </submittedName>
</protein>
<geneLocation type="plasmid" evidence="1">
    <name>pHRC017</name>
</geneLocation>
<dbReference type="EMBL" id="JQ665880">
    <property type="protein sequence ID" value="AFJ91608.1"/>
    <property type="molecule type" value="Genomic_DNA"/>
</dbReference>
<accession>I2E290</accession>